<sequence>MKKLLVTFYISVLALKDYLYREWLLHLPLHFIRLYLIKKTLYKVGKQCFFAIGIETRQGRNITVGNNCVVNKRVLLDGRGGKIILGNNVDIAQEVNIWTLSHDPHSDYHETTGADVIIQDYVWIASRVTILPGVHIGKGAVVATGSVVTSDVGEMVIVAGIPAKPIGLRKSKLLYTLDHRPWFR</sequence>
<evidence type="ECO:0000256" key="3">
    <source>
        <dbReference type="ARBA" id="ARBA00022737"/>
    </source>
</evidence>
<evidence type="ECO:0000256" key="4">
    <source>
        <dbReference type="ARBA" id="ARBA00023315"/>
    </source>
</evidence>
<keyword evidence="3" id="KW-0677">Repeat</keyword>
<dbReference type="InterPro" id="IPR001451">
    <property type="entry name" value="Hexapep"/>
</dbReference>
<keyword evidence="2 5" id="KW-0808">Transferase</keyword>
<dbReference type="Gene3D" id="2.160.10.10">
    <property type="entry name" value="Hexapeptide repeat proteins"/>
    <property type="match status" value="1"/>
</dbReference>
<evidence type="ECO:0000313" key="5">
    <source>
        <dbReference type="EMBL" id="CAG5008003.1"/>
    </source>
</evidence>
<dbReference type="SUPFAM" id="SSF51161">
    <property type="entry name" value="Trimeric LpxA-like enzymes"/>
    <property type="match status" value="1"/>
</dbReference>
<dbReference type="Proteomes" id="UP000680038">
    <property type="component" value="Unassembled WGS sequence"/>
</dbReference>
<dbReference type="Pfam" id="PF00132">
    <property type="entry name" value="Hexapep"/>
    <property type="match status" value="1"/>
</dbReference>
<gene>
    <name evidence="5" type="primary">dapH_4</name>
    <name evidence="5" type="ORF">DYBT9275_04173</name>
</gene>
<organism evidence="5 6">
    <name type="scientific">Dyadobacter helix</name>
    <dbReference type="NCBI Taxonomy" id="2822344"/>
    <lineage>
        <taxon>Bacteria</taxon>
        <taxon>Pseudomonadati</taxon>
        <taxon>Bacteroidota</taxon>
        <taxon>Cytophagia</taxon>
        <taxon>Cytophagales</taxon>
        <taxon>Spirosomataceae</taxon>
        <taxon>Dyadobacter</taxon>
    </lineage>
</organism>
<protein>
    <submittedName>
        <fullName evidence="5">2,3,4,5-tetrahydropyridine-2,6-dicarboxylate N-acetyltransferase</fullName>
        <ecNumber evidence="5">2.3.1.89</ecNumber>
    </submittedName>
</protein>
<dbReference type="GO" id="GO:0005829">
    <property type="term" value="C:cytosol"/>
    <property type="evidence" value="ECO:0007669"/>
    <property type="project" value="TreeGrafter"/>
</dbReference>
<dbReference type="PANTHER" id="PTHR23416:SF23">
    <property type="entry name" value="ACETYLTRANSFERASE C18B11.09C-RELATED"/>
    <property type="match status" value="1"/>
</dbReference>
<dbReference type="AlphaFoldDB" id="A0A916JG80"/>
<dbReference type="EC" id="2.3.1.89" evidence="5"/>
<dbReference type="RefSeq" id="WP_215240575.1">
    <property type="nucleotide sequence ID" value="NZ_CAJRAF010000002.1"/>
</dbReference>
<keyword evidence="6" id="KW-1185">Reference proteome</keyword>
<dbReference type="PROSITE" id="PS00101">
    <property type="entry name" value="HEXAPEP_TRANSFERASES"/>
    <property type="match status" value="1"/>
</dbReference>
<dbReference type="InterPro" id="IPR018357">
    <property type="entry name" value="Hexapep_transf_CS"/>
</dbReference>
<dbReference type="PANTHER" id="PTHR23416">
    <property type="entry name" value="SIALIC ACID SYNTHASE-RELATED"/>
    <property type="match status" value="1"/>
</dbReference>
<dbReference type="EMBL" id="CAJRAF010000002">
    <property type="protein sequence ID" value="CAG5008003.1"/>
    <property type="molecule type" value="Genomic_DNA"/>
</dbReference>
<dbReference type="InterPro" id="IPR011004">
    <property type="entry name" value="Trimer_LpxA-like_sf"/>
</dbReference>
<evidence type="ECO:0000256" key="2">
    <source>
        <dbReference type="ARBA" id="ARBA00022679"/>
    </source>
</evidence>
<dbReference type="GO" id="GO:0008374">
    <property type="term" value="F:O-acyltransferase activity"/>
    <property type="evidence" value="ECO:0007669"/>
    <property type="project" value="TreeGrafter"/>
</dbReference>
<keyword evidence="4 5" id="KW-0012">Acyltransferase</keyword>
<comment type="similarity">
    <text evidence="1">Belongs to the transferase hexapeptide repeat family.</text>
</comment>
<dbReference type="GO" id="GO:0047200">
    <property type="term" value="F:tetrahydrodipicolinate N-acetyltransferase activity"/>
    <property type="evidence" value="ECO:0007669"/>
    <property type="project" value="UniProtKB-EC"/>
</dbReference>
<comment type="caution">
    <text evidence="5">The sequence shown here is derived from an EMBL/GenBank/DDBJ whole genome shotgun (WGS) entry which is preliminary data.</text>
</comment>
<name>A0A916JG80_9BACT</name>
<dbReference type="InterPro" id="IPR051159">
    <property type="entry name" value="Hexapeptide_acetyltransf"/>
</dbReference>
<accession>A0A916JG80</accession>
<evidence type="ECO:0000313" key="6">
    <source>
        <dbReference type="Proteomes" id="UP000680038"/>
    </source>
</evidence>
<reference evidence="5" key="1">
    <citation type="submission" date="2021-04" db="EMBL/GenBank/DDBJ databases">
        <authorList>
            <person name="Rodrigo-Torres L."/>
            <person name="Arahal R. D."/>
            <person name="Lucena T."/>
        </authorList>
    </citation>
    <scope>NUCLEOTIDE SEQUENCE</scope>
    <source>
        <strain evidence="5">CECT 9275</strain>
    </source>
</reference>
<proteinExistence type="inferred from homology"/>
<evidence type="ECO:0000256" key="1">
    <source>
        <dbReference type="ARBA" id="ARBA00007274"/>
    </source>
</evidence>
<dbReference type="CDD" id="cd04647">
    <property type="entry name" value="LbH_MAT_like"/>
    <property type="match status" value="1"/>
</dbReference>